<dbReference type="AlphaFoldDB" id="A0AB74CKF7"/>
<protein>
    <recommendedName>
        <fullName evidence="10">Xylanolytic transcriptional activator regulatory domain-containing protein</fullName>
    </recommendedName>
</protein>
<comment type="subcellular location">
    <subcellularLocation>
        <location evidence="1">Nucleus</location>
    </subcellularLocation>
</comment>
<evidence type="ECO:0000256" key="8">
    <source>
        <dbReference type="ARBA" id="ARBA00023242"/>
    </source>
</evidence>
<evidence type="ECO:0000313" key="11">
    <source>
        <dbReference type="EMBL" id="RMZ46541.1"/>
    </source>
</evidence>
<feature type="transmembrane region" description="Helical" evidence="9">
    <location>
        <begin position="443"/>
        <end position="462"/>
    </location>
</feature>
<keyword evidence="3" id="KW-0677">Repeat</keyword>
<evidence type="ECO:0000259" key="10">
    <source>
        <dbReference type="Pfam" id="PF04082"/>
    </source>
</evidence>
<evidence type="ECO:0000256" key="1">
    <source>
        <dbReference type="ARBA" id="ARBA00004123"/>
    </source>
</evidence>
<dbReference type="InterPro" id="IPR051059">
    <property type="entry name" value="VerF-like"/>
</dbReference>
<dbReference type="InterPro" id="IPR007219">
    <property type="entry name" value="XnlR_reg_dom"/>
</dbReference>
<gene>
    <name evidence="11" type="ORF">CA14_008161</name>
</gene>
<dbReference type="GO" id="GO:0000981">
    <property type="term" value="F:DNA-binding transcription factor activity, RNA polymerase II-specific"/>
    <property type="evidence" value="ECO:0007669"/>
    <property type="project" value="InterPro"/>
</dbReference>
<keyword evidence="5" id="KW-0862">Zinc</keyword>
<evidence type="ECO:0000256" key="2">
    <source>
        <dbReference type="ARBA" id="ARBA00022723"/>
    </source>
</evidence>
<evidence type="ECO:0000256" key="5">
    <source>
        <dbReference type="ARBA" id="ARBA00022833"/>
    </source>
</evidence>
<evidence type="ECO:0000256" key="9">
    <source>
        <dbReference type="SAM" id="Phobius"/>
    </source>
</evidence>
<evidence type="ECO:0000256" key="6">
    <source>
        <dbReference type="ARBA" id="ARBA00023015"/>
    </source>
</evidence>
<dbReference type="CDD" id="cd12148">
    <property type="entry name" value="fungal_TF_MHR"/>
    <property type="match status" value="1"/>
</dbReference>
<dbReference type="Pfam" id="PF04082">
    <property type="entry name" value="Fungal_trans"/>
    <property type="match status" value="1"/>
</dbReference>
<sequence length="555" mass="62832">MKQRMYREKISLASSVNEALHEATFFVATFQPARGRVGIRFLLKARAAESEKLAMHVSRVERTARSNQNEQESLDDSSVNRIPVHFLLNFADPASKRLYDVQRVLTGCDNDLGKYASCGKYEIPNMDSSTEQWMGLFHLFIDTAALDNPDQDKSLMYGLADTQELSNTVSRILGLMKDMFESRFNNKGHHTMVGAESFFSPTNITLFVSAFFEHSYKGIRFIHKASFNVHTISAQLLLAITLMGATCVSPQDASSAEGYSDVAEYLIFDGPEFGKVFYIDNPSLARENMEILQAAMVISVIQWSKGDVTIKRRIRTQRFPALVCAARALRLTQVTNQAVSDTESLDLDRYFYRESLVRAMAWLYLMDSHLAVYYRNPPQFKIAEACFGLPQHEELYDTMEPSALVNASQNATNAGLTLTLKSVIQRLMEKDSGRFEELITQPFTLFGLFLVIASLHCILFDFQALDTCVDLSGPFGSLDTALDRWKKMWDLTYTTIMPSDIRKSGYMVHALELWWLAKKLTQKPTGIYLESGFALDSTATFHEMVRELKGFQPVQ</sequence>
<dbReference type="EMBL" id="QQZZ01000034">
    <property type="protein sequence ID" value="RMZ46541.1"/>
    <property type="molecule type" value="Genomic_DNA"/>
</dbReference>
<keyword evidence="9" id="KW-0812">Transmembrane</keyword>
<dbReference type="GO" id="GO:0000978">
    <property type="term" value="F:RNA polymerase II cis-regulatory region sequence-specific DNA binding"/>
    <property type="evidence" value="ECO:0007669"/>
    <property type="project" value="InterPro"/>
</dbReference>
<keyword evidence="9" id="KW-1133">Transmembrane helix</keyword>
<evidence type="ECO:0000256" key="7">
    <source>
        <dbReference type="ARBA" id="ARBA00023163"/>
    </source>
</evidence>
<feature type="domain" description="Xylanolytic transcriptional activator regulatory" evidence="10">
    <location>
        <begin position="209"/>
        <end position="409"/>
    </location>
</feature>
<dbReference type="Proteomes" id="UP000275480">
    <property type="component" value="Unassembled WGS sequence"/>
</dbReference>
<evidence type="ECO:0000313" key="12">
    <source>
        <dbReference type="Proteomes" id="UP000275480"/>
    </source>
</evidence>
<proteinExistence type="predicted"/>
<name>A0AB74CKF7_ASPFL</name>
<evidence type="ECO:0000256" key="3">
    <source>
        <dbReference type="ARBA" id="ARBA00022737"/>
    </source>
</evidence>
<keyword evidence="6" id="KW-0805">Transcription regulation</keyword>
<keyword evidence="4" id="KW-0863">Zinc-finger</keyword>
<keyword evidence="2" id="KW-0479">Metal-binding</keyword>
<comment type="caution">
    <text evidence="11">The sequence shown here is derived from an EMBL/GenBank/DDBJ whole genome shotgun (WGS) entry which is preliminary data.</text>
</comment>
<organism evidence="11 12">
    <name type="scientific">Aspergillus flavus</name>
    <dbReference type="NCBI Taxonomy" id="5059"/>
    <lineage>
        <taxon>Eukaryota</taxon>
        <taxon>Fungi</taxon>
        <taxon>Dikarya</taxon>
        <taxon>Ascomycota</taxon>
        <taxon>Pezizomycotina</taxon>
        <taxon>Eurotiomycetes</taxon>
        <taxon>Eurotiomycetidae</taxon>
        <taxon>Eurotiales</taxon>
        <taxon>Aspergillaceae</taxon>
        <taxon>Aspergillus</taxon>
        <taxon>Aspergillus subgen. Circumdati</taxon>
    </lineage>
</organism>
<evidence type="ECO:0000256" key="4">
    <source>
        <dbReference type="ARBA" id="ARBA00022771"/>
    </source>
</evidence>
<keyword evidence="8" id="KW-0539">Nucleus</keyword>
<keyword evidence="9" id="KW-0472">Membrane</keyword>
<dbReference type="PANTHER" id="PTHR40626">
    <property type="entry name" value="MIP31509P"/>
    <property type="match status" value="1"/>
</dbReference>
<dbReference type="GO" id="GO:0005634">
    <property type="term" value="C:nucleus"/>
    <property type="evidence" value="ECO:0007669"/>
    <property type="project" value="UniProtKB-SubCell"/>
</dbReference>
<dbReference type="GO" id="GO:0000785">
    <property type="term" value="C:chromatin"/>
    <property type="evidence" value="ECO:0007669"/>
    <property type="project" value="TreeGrafter"/>
</dbReference>
<dbReference type="GO" id="GO:0006351">
    <property type="term" value="P:DNA-templated transcription"/>
    <property type="evidence" value="ECO:0007669"/>
    <property type="project" value="InterPro"/>
</dbReference>
<reference evidence="11 12" key="1">
    <citation type="submission" date="2018-07" db="EMBL/GenBank/DDBJ databases">
        <title>Identification of spontaneous genetic mutation associated with occurrence of a yellow conidial color mutant of Aspergillus flavus.</title>
        <authorList>
            <person name="Chang P.-K."/>
            <person name="Mack B.M."/>
            <person name="Scharfenstein L."/>
            <person name="Gilbert M.K."/>
        </authorList>
    </citation>
    <scope>NUCLEOTIDE SEQUENCE [LARGE SCALE GENOMIC DNA]</scope>
    <source>
        <strain evidence="11 12">CA14</strain>
    </source>
</reference>
<accession>A0AB74CKF7</accession>
<dbReference type="PANTHER" id="PTHR40626:SF3">
    <property type="entry name" value="TRANSCRIPTION FACTOR WITH C2H2 AND ZN(2)-CYS(6) DNA BINDING DOMAIN (EUROFUNG)-RELATED"/>
    <property type="match status" value="1"/>
</dbReference>
<keyword evidence="7" id="KW-0804">Transcription</keyword>
<dbReference type="GO" id="GO:0008270">
    <property type="term" value="F:zinc ion binding"/>
    <property type="evidence" value="ECO:0007669"/>
    <property type="project" value="UniProtKB-KW"/>
</dbReference>